<organism evidence="9 10">
    <name type="scientific">Nonomuraea africana</name>
    <dbReference type="NCBI Taxonomy" id="46171"/>
    <lineage>
        <taxon>Bacteria</taxon>
        <taxon>Bacillati</taxon>
        <taxon>Actinomycetota</taxon>
        <taxon>Actinomycetes</taxon>
        <taxon>Streptosporangiales</taxon>
        <taxon>Streptosporangiaceae</taxon>
        <taxon>Nonomuraea</taxon>
    </lineage>
</organism>
<evidence type="ECO:0000313" key="10">
    <source>
        <dbReference type="Proteomes" id="UP000661607"/>
    </source>
</evidence>
<evidence type="ECO:0000313" key="9">
    <source>
        <dbReference type="EMBL" id="MBE1557321.1"/>
    </source>
</evidence>
<keyword evidence="10" id="KW-1185">Reference proteome</keyword>
<keyword evidence="4 7" id="KW-0812">Transmembrane</keyword>
<evidence type="ECO:0000256" key="7">
    <source>
        <dbReference type="SAM" id="Phobius"/>
    </source>
</evidence>
<dbReference type="Gene3D" id="1.20.1250.20">
    <property type="entry name" value="MFS general substrate transporter like domains"/>
    <property type="match status" value="1"/>
</dbReference>
<evidence type="ECO:0000256" key="3">
    <source>
        <dbReference type="ARBA" id="ARBA00022475"/>
    </source>
</evidence>
<feature type="transmembrane region" description="Helical" evidence="7">
    <location>
        <begin position="365"/>
        <end position="388"/>
    </location>
</feature>
<proteinExistence type="predicted"/>
<accession>A0ABR9K692</accession>
<dbReference type="InterPro" id="IPR036259">
    <property type="entry name" value="MFS_trans_sf"/>
</dbReference>
<dbReference type="EMBL" id="JADBEF010000001">
    <property type="protein sequence ID" value="MBE1557321.1"/>
    <property type="molecule type" value="Genomic_DNA"/>
</dbReference>
<feature type="transmembrane region" description="Helical" evidence="7">
    <location>
        <begin position="20"/>
        <end position="42"/>
    </location>
</feature>
<feature type="transmembrane region" description="Helical" evidence="7">
    <location>
        <begin position="278"/>
        <end position="296"/>
    </location>
</feature>
<dbReference type="Proteomes" id="UP000661607">
    <property type="component" value="Unassembled WGS sequence"/>
</dbReference>
<evidence type="ECO:0000256" key="6">
    <source>
        <dbReference type="ARBA" id="ARBA00023136"/>
    </source>
</evidence>
<comment type="caution">
    <text evidence="9">The sequence shown here is derived from an EMBL/GenBank/DDBJ whole genome shotgun (WGS) entry which is preliminary data.</text>
</comment>
<feature type="transmembrane region" description="Helical" evidence="7">
    <location>
        <begin position="248"/>
        <end position="271"/>
    </location>
</feature>
<feature type="domain" description="Major facilitator superfamily (MFS) profile" evidence="8">
    <location>
        <begin position="1"/>
        <end position="392"/>
    </location>
</feature>
<dbReference type="PANTHER" id="PTHR23517:SF2">
    <property type="entry name" value="MULTIDRUG RESISTANCE PROTEIN MDTH"/>
    <property type="match status" value="1"/>
</dbReference>
<dbReference type="InterPro" id="IPR011701">
    <property type="entry name" value="MFS"/>
</dbReference>
<feature type="transmembrane region" description="Helical" evidence="7">
    <location>
        <begin position="302"/>
        <end position="328"/>
    </location>
</feature>
<feature type="transmembrane region" description="Helical" evidence="7">
    <location>
        <begin position="93"/>
        <end position="117"/>
    </location>
</feature>
<name>A0ABR9K692_9ACTN</name>
<feature type="transmembrane region" description="Helical" evidence="7">
    <location>
        <begin position="335"/>
        <end position="359"/>
    </location>
</feature>
<evidence type="ECO:0000256" key="4">
    <source>
        <dbReference type="ARBA" id="ARBA00022692"/>
    </source>
</evidence>
<dbReference type="Pfam" id="PF07690">
    <property type="entry name" value="MFS_1"/>
    <property type="match status" value="1"/>
</dbReference>
<keyword evidence="6 7" id="KW-0472">Membrane</keyword>
<dbReference type="PANTHER" id="PTHR23517">
    <property type="entry name" value="RESISTANCE PROTEIN MDTM, PUTATIVE-RELATED-RELATED"/>
    <property type="match status" value="1"/>
</dbReference>
<reference evidence="9 10" key="1">
    <citation type="submission" date="2020-10" db="EMBL/GenBank/DDBJ databases">
        <title>Sequencing the genomes of 1000 actinobacteria strains.</title>
        <authorList>
            <person name="Klenk H.-P."/>
        </authorList>
    </citation>
    <scope>NUCLEOTIDE SEQUENCE [LARGE SCALE GENOMIC DNA]</scope>
    <source>
        <strain evidence="9 10">DSM 43748</strain>
    </source>
</reference>
<gene>
    <name evidence="9" type="ORF">H4W81_000100</name>
</gene>
<evidence type="ECO:0000256" key="1">
    <source>
        <dbReference type="ARBA" id="ARBA00004651"/>
    </source>
</evidence>
<comment type="subcellular location">
    <subcellularLocation>
        <location evidence="1">Cell membrane</location>
        <topology evidence="1">Multi-pass membrane protein</topology>
    </subcellularLocation>
</comment>
<feature type="transmembrane region" description="Helical" evidence="7">
    <location>
        <begin position="169"/>
        <end position="189"/>
    </location>
</feature>
<evidence type="ECO:0000259" key="8">
    <source>
        <dbReference type="PROSITE" id="PS50850"/>
    </source>
</evidence>
<feature type="transmembrane region" description="Helical" evidence="7">
    <location>
        <begin position="54"/>
        <end position="73"/>
    </location>
</feature>
<sequence length="402" mass="41267">MAVLTSRASPPALPRPFWMLWLGTVINRTGAIVQPFLSVYLVQVQGFTLGQTGAVMTAFGVGSLLSHLLAGWLTDRLGRRLTLTGGMLATSAAMVVLGAASGFLAVAATAFLLGLTIESYRPASQAMVADLVPPALRPRAYGLLFWGMNLGYSVAMVAGGWFADHGAHGMFGVNAAVAVAFAAVVWRAVPESRPAEAALGGVRLRAVLRDRLMLAVCAVTAGYGALYAQAFTTLPLAMAEQGVDRTRFGLAMALNGVLIIAVQPLTGAWMARRDPNRVLAAGTAVVAAGFGLTAFVHDARGLALTVAVWTAGEIVIAGTLPTIVAALASPELQGTYAGVSGMSWSAGAVLAPVIGTALLPLGPETLWSGIGLIGAASALGALLIGGPVRRRTSTDHSRTSSI</sequence>
<keyword evidence="2" id="KW-0813">Transport</keyword>
<dbReference type="InterPro" id="IPR020846">
    <property type="entry name" value="MFS_dom"/>
</dbReference>
<protein>
    <submittedName>
        <fullName evidence="9">MFS family permease</fullName>
    </submittedName>
</protein>
<dbReference type="SUPFAM" id="SSF103473">
    <property type="entry name" value="MFS general substrate transporter"/>
    <property type="match status" value="1"/>
</dbReference>
<keyword evidence="5 7" id="KW-1133">Transmembrane helix</keyword>
<evidence type="ECO:0000256" key="2">
    <source>
        <dbReference type="ARBA" id="ARBA00022448"/>
    </source>
</evidence>
<feature type="transmembrane region" description="Helical" evidence="7">
    <location>
        <begin position="143"/>
        <end position="163"/>
    </location>
</feature>
<feature type="transmembrane region" description="Helical" evidence="7">
    <location>
        <begin position="210"/>
        <end position="228"/>
    </location>
</feature>
<keyword evidence="3" id="KW-1003">Cell membrane</keyword>
<dbReference type="InterPro" id="IPR050171">
    <property type="entry name" value="MFS_Transporters"/>
</dbReference>
<dbReference type="PROSITE" id="PS50850">
    <property type="entry name" value="MFS"/>
    <property type="match status" value="1"/>
</dbReference>
<evidence type="ECO:0000256" key="5">
    <source>
        <dbReference type="ARBA" id="ARBA00022989"/>
    </source>
</evidence>
<dbReference type="RefSeq" id="WP_192772969.1">
    <property type="nucleotide sequence ID" value="NZ_BAAASY010000015.1"/>
</dbReference>